<feature type="non-terminal residue" evidence="1">
    <location>
        <position position="196"/>
    </location>
</feature>
<accession>A0ACC1KZ40</accession>
<comment type="caution">
    <text evidence="1">The sequence shown here is derived from an EMBL/GenBank/DDBJ whole genome shotgun (WGS) entry which is preliminary data.</text>
</comment>
<name>A0ACC1KZ40_9FUNG</name>
<evidence type="ECO:0000313" key="2">
    <source>
        <dbReference type="Proteomes" id="UP001140096"/>
    </source>
</evidence>
<gene>
    <name evidence="1" type="ORF">H4S07_005958</name>
</gene>
<keyword evidence="2" id="KW-1185">Reference proteome</keyword>
<dbReference type="EMBL" id="JANBUP010003236">
    <property type="protein sequence ID" value="KAJ2797392.1"/>
    <property type="molecule type" value="Genomic_DNA"/>
</dbReference>
<sequence>MHDNRANVGYVVMVVSVAQAALLIYSWIRRAEAAYFAHVYLAFVTLFAVLIAIANVTCLVVYVYSDRMLYVGLFPWPLPTLVLVHLLVNSVEIYYSFFTLATHNVPIFGPQASLYSNSLVISTFMNLVLLLTYTRVQLRPVFTRPPVAGSVANLQPLEYTPVSDVEANRDDDVTPLARRADEKPVPLVESHEFNVS</sequence>
<evidence type="ECO:0000313" key="1">
    <source>
        <dbReference type="EMBL" id="KAJ2797392.1"/>
    </source>
</evidence>
<organism evidence="1 2">
    <name type="scientific">Coemansia furcata</name>
    <dbReference type="NCBI Taxonomy" id="417177"/>
    <lineage>
        <taxon>Eukaryota</taxon>
        <taxon>Fungi</taxon>
        <taxon>Fungi incertae sedis</taxon>
        <taxon>Zoopagomycota</taxon>
        <taxon>Kickxellomycotina</taxon>
        <taxon>Kickxellomycetes</taxon>
        <taxon>Kickxellales</taxon>
        <taxon>Kickxellaceae</taxon>
        <taxon>Coemansia</taxon>
    </lineage>
</organism>
<dbReference type="Proteomes" id="UP001140096">
    <property type="component" value="Unassembled WGS sequence"/>
</dbReference>
<proteinExistence type="predicted"/>
<protein>
    <submittedName>
        <fullName evidence="1">Uncharacterized protein</fullName>
    </submittedName>
</protein>
<reference evidence="1" key="1">
    <citation type="submission" date="2022-07" db="EMBL/GenBank/DDBJ databases">
        <title>Phylogenomic reconstructions and comparative analyses of Kickxellomycotina fungi.</title>
        <authorList>
            <person name="Reynolds N.K."/>
            <person name="Stajich J.E."/>
            <person name="Barry K."/>
            <person name="Grigoriev I.V."/>
            <person name="Crous P."/>
            <person name="Smith M.E."/>
        </authorList>
    </citation>
    <scope>NUCLEOTIDE SEQUENCE</scope>
    <source>
        <strain evidence="1">CBS 102833</strain>
    </source>
</reference>